<evidence type="ECO:0000313" key="2">
    <source>
        <dbReference type="EMBL" id="QWV13910.1"/>
    </source>
</evidence>
<dbReference type="GeneID" id="78558701"/>
<evidence type="ECO:0000313" key="3">
    <source>
        <dbReference type="Proteomes" id="UP000431462"/>
    </source>
</evidence>
<evidence type="ECO:0000313" key="4">
    <source>
        <dbReference type="Proteomes" id="UP000683442"/>
    </source>
</evidence>
<name>A0A1E3BUH7_9GAMM</name>
<organism evidence="1 3">
    <name type="scientific">Marinobacter adhaerens</name>
    <dbReference type="NCBI Taxonomy" id="1033846"/>
    <lineage>
        <taxon>Bacteria</taxon>
        <taxon>Pseudomonadati</taxon>
        <taxon>Pseudomonadota</taxon>
        <taxon>Gammaproteobacteria</taxon>
        <taxon>Pseudomonadales</taxon>
        <taxon>Marinobacteraceae</taxon>
        <taxon>Marinobacter</taxon>
    </lineage>
</organism>
<dbReference type="EMBL" id="VENC01000012">
    <property type="protein sequence ID" value="MTI99613.1"/>
    <property type="molecule type" value="Genomic_DNA"/>
</dbReference>
<protein>
    <recommendedName>
        <fullName evidence="5">SRPBCC family protein</fullName>
    </recommendedName>
</protein>
<gene>
    <name evidence="1" type="ORF">FH752_13425</name>
    <name evidence="2" type="ORF">KQ249_04610</name>
</gene>
<evidence type="ECO:0000313" key="1">
    <source>
        <dbReference type="EMBL" id="MTI99613.1"/>
    </source>
</evidence>
<keyword evidence="4" id="KW-1185">Reference proteome</keyword>
<dbReference type="RefSeq" id="WP_041644859.1">
    <property type="nucleotide sequence ID" value="NZ_CBDDHG010000002.1"/>
</dbReference>
<accession>A0A1E3BUH7</accession>
<reference evidence="1 3" key="1">
    <citation type="submission" date="2019-06" db="EMBL/GenBank/DDBJ databases">
        <title>Enrichment of Autotrophic Halophilic Microorganisms from Red Sea Brine Pool Using Microbial Electrosynthesis System.</title>
        <authorList>
            <person name="Alqahtani M.F."/>
            <person name="Bajracharya S."/>
            <person name="Katuri K.P."/>
            <person name="Ali M."/>
            <person name="Saikaly P.E."/>
        </authorList>
    </citation>
    <scope>NUCLEOTIDE SEQUENCE [LARGE SCALE GENOMIC DNA]</scope>
    <source>
        <strain evidence="1">MES15</strain>
    </source>
</reference>
<dbReference type="InterPro" id="IPR023393">
    <property type="entry name" value="START-like_dom_sf"/>
</dbReference>
<dbReference type="Proteomes" id="UP000431462">
    <property type="component" value="Unassembled WGS sequence"/>
</dbReference>
<proteinExistence type="predicted"/>
<dbReference type="OrthoDB" id="4618973at2"/>
<evidence type="ECO:0008006" key="5">
    <source>
        <dbReference type="Google" id="ProtNLM"/>
    </source>
</evidence>
<reference evidence="2 4" key="2">
    <citation type="submission" date="2021-06" db="EMBL/GenBank/DDBJ databases">
        <title>Microbial metabolic specificity influences pelagic lipid remineralization.</title>
        <authorList>
            <person name="Behrendt L."/>
            <person name="Hunter J.E."/>
            <person name="Alcolombri U."/>
            <person name="Smriga S."/>
            <person name="Mincer T."/>
            <person name="Lowenstein D.P."/>
            <person name="Peaudecerf F.J."/>
            <person name="Fernandez V.I."/>
            <person name="Fredricks H."/>
            <person name="Almblad H."/>
            <person name="Harrison J.J."/>
            <person name="Stocker R."/>
            <person name="Van Mooy B.A.S."/>
        </authorList>
    </citation>
    <scope>NUCLEOTIDE SEQUENCE [LARGE SCALE GENOMIC DNA]</scope>
    <source>
        <strain evidence="2 4">HP15-B</strain>
    </source>
</reference>
<dbReference type="EMBL" id="CP076686">
    <property type="protein sequence ID" value="QWV13910.1"/>
    <property type="molecule type" value="Genomic_DNA"/>
</dbReference>
<dbReference type="SUPFAM" id="SSF55961">
    <property type="entry name" value="Bet v1-like"/>
    <property type="match status" value="1"/>
</dbReference>
<dbReference type="Proteomes" id="UP000683442">
    <property type="component" value="Chromosome"/>
</dbReference>
<dbReference type="AlphaFoldDB" id="A0A1E3BUH7"/>
<sequence length="191" mass="21606">MNRMIMACATFMLVGLLIFAGFDLRKVDVTESVVVDAPRTEIWGAVTDFEGIFHRANDAHILTEITSRPGTGFVDGLRFLQVETVGGIKGVLDGRVYDVFPPTRYRWSAETTYSLLGIDIVDVFEGGDLRIEKTNSEKGWRLSHRVYGVFPDSFKGRALSWFMSAFMGIESDAAQHTRVELEYVKRELEKR</sequence>
<dbReference type="Gene3D" id="3.30.530.20">
    <property type="match status" value="1"/>
</dbReference>